<dbReference type="Pfam" id="PF00174">
    <property type="entry name" value="Oxidored_molyb"/>
    <property type="match status" value="1"/>
</dbReference>
<gene>
    <name evidence="2" type="ORF">Pan54_29110</name>
</gene>
<evidence type="ECO:0000313" key="2">
    <source>
        <dbReference type="EMBL" id="TWT62170.1"/>
    </source>
</evidence>
<accession>A0A5C5XGQ9</accession>
<dbReference type="Proteomes" id="UP000316095">
    <property type="component" value="Unassembled WGS sequence"/>
</dbReference>
<sequence length="138" mass="15552">MKILITIGSEVSIEFDRVKFVQFPHEYQVPDISKFIPGRPGRGLKFRSLLESLKPEGVDIELISLKASHDQFEKSIQWQLIPVGAVLVYEIHGEEIPLEKGGPFRLYVPGTVVCGQAELDNCVNIKHLDRIDVELVTV</sequence>
<dbReference type="EMBL" id="SJPG01000001">
    <property type="protein sequence ID" value="TWT62170.1"/>
    <property type="molecule type" value="Genomic_DNA"/>
</dbReference>
<dbReference type="OrthoDB" id="277076at2"/>
<reference evidence="2 3" key="1">
    <citation type="submission" date="2019-02" db="EMBL/GenBank/DDBJ databases">
        <title>Deep-cultivation of Planctomycetes and their phenomic and genomic characterization uncovers novel biology.</title>
        <authorList>
            <person name="Wiegand S."/>
            <person name="Jogler M."/>
            <person name="Boedeker C."/>
            <person name="Pinto D."/>
            <person name="Vollmers J."/>
            <person name="Rivas-Marin E."/>
            <person name="Kohn T."/>
            <person name="Peeters S.H."/>
            <person name="Heuer A."/>
            <person name="Rast P."/>
            <person name="Oberbeckmann S."/>
            <person name="Bunk B."/>
            <person name="Jeske O."/>
            <person name="Meyerdierks A."/>
            <person name="Storesund J.E."/>
            <person name="Kallscheuer N."/>
            <person name="Luecker S."/>
            <person name="Lage O.M."/>
            <person name="Pohl T."/>
            <person name="Merkel B.J."/>
            <person name="Hornburger P."/>
            <person name="Mueller R.-W."/>
            <person name="Bruemmer F."/>
            <person name="Labrenz M."/>
            <person name="Spormann A.M."/>
            <person name="Op Den Camp H."/>
            <person name="Overmann J."/>
            <person name="Amann R."/>
            <person name="Jetten M.S.M."/>
            <person name="Mascher T."/>
            <person name="Medema M.H."/>
            <person name="Devos D.P."/>
            <person name="Kaster A.-K."/>
            <person name="Ovreas L."/>
            <person name="Rohde M."/>
            <person name="Galperin M.Y."/>
            <person name="Jogler C."/>
        </authorList>
    </citation>
    <scope>NUCLEOTIDE SEQUENCE [LARGE SCALE GENOMIC DNA]</scope>
    <source>
        <strain evidence="2 3">Pan54</strain>
    </source>
</reference>
<dbReference type="InterPro" id="IPR036374">
    <property type="entry name" value="OxRdtase_Mopterin-bd_sf"/>
</dbReference>
<keyword evidence="3" id="KW-1185">Reference proteome</keyword>
<proteinExistence type="predicted"/>
<dbReference type="InterPro" id="IPR000572">
    <property type="entry name" value="OxRdtase_Mopterin-bd_dom"/>
</dbReference>
<evidence type="ECO:0000259" key="1">
    <source>
        <dbReference type="Pfam" id="PF00174"/>
    </source>
</evidence>
<protein>
    <submittedName>
        <fullName evidence="2">Oxidoreductase molybdopterin binding domain protein</fullName>
    </submittedName>
</protein>
<dbReference type="SUPFAM" id="SSF56524">
    <property type="entry name" value="Oxidoreductase molybdopterin-binding domain"/>
    <property type="match status" value="1"/>
</dbReference>
<name>A0A5C5XGQ9_9PLAN</name>
<organism evidence="2 3">
    <name type="scientific">Rubinisphaera italica</name>
    <dbReference type="NCBI Taxonomy" id="2527969"/>
    <lineage>
        <taxon>Bacteria</taxon>
        <taxon>Pseudomonadati</taxon>
        <taxon>Planctomycetota</taxon>
        <taxon>Planctomycetia</taxon>
        <taxon>Planctomycetales</taxon>
        <taxon>Planctomycetaceae</taxon>
        <taxon>Rubinisphaera</taxon>
    </lineage>
</organism>
<comment type="caution">
    <text evidence="2">The sequence shown here is derived from an EMBL/GenBank/DDBJ whole genome shotgun (WGS) entry which is preliminary data.</text>
</comment>
<dbReference type="AlphaFoldDB" id="A0A5C5XGQ9"/>
<dbReference type="Gene3D" id="3.90.420.10">
    <property type="entry name" value="Oxidoreductase, molybdopterin-binding domain"/>
    <property type="match status" value="1"/>
</dbReference>
<dbReference type="RefSeq" id="WP_146504058.1">
    <property type="nucleotide sequence ID" value="NZ_SJPG01000001.1"/>
</dbReference>
<feature type="domain" description="Oxidoreductase molybdopterin-binding" evidence="1">
    <location>
        <begin position="42"/>
        <end position="113"/>
    </location>
</feature>
<evidence type="ECO:0000313" key="3">
    <source>
        <dbReference type="Proteomes" id="UP000316095"/>
    </source>
</evidence>